<dbReference type="InterPro" id="IPR036097">
    <property type="entry name" value="HisK_dim/P_sf"/>
</dbReference>
<dbReference type="InterPro" id="IPR003594">
    <property type="entry name" value="HATPase_dom"/>
</dbReference>
<dbReference type="Pfam" id="PF00512">
    <property type="entry name" value="HisKA"/>
    <property type="match status" value="1"/>
</dbReference>
<organism evidence="9 10">
    <name type="scientific">Prolixibacter denitrificans</name>
    <dbReference type="NCBI Taxonomy" id="1541063"/>
    <lineage>
        <taxon>Bacteria</taxon>
        <taxon>Pseudomonadati</taxon>
        <taxon>Bacteroidota</taxon>
        <taxon>Bacteroidia</taxon>
        <taxon>Marinilabiliales</taxon>
        <taxon>Prolixibacteraceae</taxon>
        <taxon>Prolixibacter</taxon>
    </lineage>
</organism>
<keyword evidence="4" id="KW-0808">Transferase</keyword>
<evidence type="ECO:0000259" key="8">
    <source>
        <dbReference type="PROSITE" id="PS50109"/>
    </source>
</evidence>
<feature type="domain" description="Histidine kinase" evidence="8">
    <location>
        <begin position="128"/>
        <end position="347"/>
    </location>
</feature>
<dbReference type="Gene3D" id="1.10.287.130">
    <property type="match status" value="1"/>
</dbReference>
<evidence type="ECO:0000256" key="1">
    <source>
        <dbReference type="ARBA" id="ARBA00000085"/>
    </source>
</evidence>
<dbReference type="GO" id="GO:0016036">
    <property type="term" value="P:cellular response to phosphate starvation"/>
    <property type="evidence" value="ECO:0007669"/>
    <property type="project" value="TreeGrafter"/>
</dbReference>
<dbReference type="SMART" id="SM00388">
    <property type="entry name" value="HisKA"/>
    <property type="match status" value="1"/>
</dbReference>
<comment type="caution">
    <text evidence="9">The sequence shown here is derived from an EMBL/GenBank/DDBJ whole genome shotgun (WGS) entry which is preliminary data.</text>
</comment>
<dbReference type="OrthoDB" id="9813151at2"/>
<evidence type="ECO:0000313" key="9">
    <source>
        <dbReference type="EMBL" id="PSK84408.1"/>
    </source>
</evidence>
<gene>
    <name evidence="9" type="ORF">CLV93_102194</name>
</gene>
<reference evidence="9 10" key="1">
    <citation type="submission" date="2018-03" db="EMBL/GenBank/DDBJ databases">
        <title>Genomic Encyclopedia of Archaeal and Bacterial Type Strains, Phase II (KMG-II): from individual species to whole genera.</title>
        <authorList>
            <person name="Goeker M."/>
        </authorList>
    </citation>
    <scope>NUCLEOTIDE SEQUENCE [LARGE SCALE GENOMIC DNA]</scope>
    <source>
        <strain evidence="9 10">DSM 27267</strain>
    </source>
</reference>
<dbReference type="InterPro" id="IPR003661">
    <property type="entry name" value="HisK_dim/P_dom"/>
</dbReference>
<dbReference type="InterPro" id="IPR004358">
    <property type="entry name" value="Sig_transdc_His_kin-like_C"/>
</dbReference>
<dbReference type="CDD" id="cd00082">
    <property type="entry name" value="HisKA"/>
    <property type="match status" value="1"/>
</dbReference>
<keyword evidence="7" id="KW-0472">Membrane</keyword>
<evidence type="ECO:0000256" key="3">
    <source>
        <dbReference type="ARBA" id="ARBA00022553"/>
    </source>
</evidence>
<dbReference type="FunFam" id="3.30.565.10:FF:000006">
    <property type="entry name" value="Sensor histidine kinase WalK"/>
    <property type="match status" value="1"/>
</dbReference>
<dbReference type="SUPFAM" id="SSF55874">
    <property type="entry name" value="ATPase domain of HSP90 chaperone/DNA topoisomerase II/histidine kinase"/>
    <property type="match status" value="1"/>
</dbReference>
<dbReference type="InterPro" id="IPR005467">
    <property type="entry name" value="His_kinase_dom"/>
</dbReference>
<dbReference type="PANTHER" id="PTHR45453:SF1">
    <property type="entry name" value="PHOSPHATE REGULON SENSOR PROTEIN PHOR"/>
    <property type="match status" value="1"/>
</dbReference>
<dbReference type="Gene3D" id="3.30.565.10">
    <property type="entry name" value="Histidine kinase-like ATPase, C-terminal domain"/>
    <property type="match status" value="1"/>
</dbReference>
<keyword evidence="3" id="KW-0597">Phosphoprotein</keyword>
<sequence length="350" mass="40400">MNTSSPRRMSVLLSVSLTLVFTLLLASSFFLHVTYWYWSFLFVPVFFGIAYLLIHYILNHLIYDKITPIYKTIREVPVEGKKQLKRQEGSSDIISQVNMEVKAWASEKLSEIERLRDLEKYRKDFLGNVSHELKTPIFNIQGYVLTLLDGGMDDPKINRLYLERTERSIDRMISIVEDLESITKLESGELKLNWETFDIVKLTEDVFELELMEAQERRISLLFQQTNTKPLWVLADKKRIFEAVSNLVMNGLKYGKKGGYVKVGFFDMDDHVLVEVSDNGLGIAKQDLPRIFERFYRVDKSRSRQQGGTGLGLAIVKHIIEAHDQTIQVRSVLDKGTTFTFTLEKGTPGK</sequence>
<comment type="catalytic activity">
    <reaction evidence="1">
        <text>ATP + protein L-histidine = ADP + protein N-phospho-L-histidine.</text>
        <dbReference type="EC" id="2.7.13.3"/>
    </reaction>
</comment>
<dbReference type="SMART" id="SM00387">
    <property type="entry name" value="HATPase_c"/>
    <property type="match status" value="1"/>
</dbReference>
<dbReference type="SUPFAM" id="SSF47384">
    <property type="entry name" value="Homodimeric domain of signal transducing histidine kinase"/>
    <property type="match status" value="1"/>
</dbReference>
<keyword evidence="6" id="KW-0902">Two-component regulatory system</keyword>
<keyword evidence="5 9" id="KW-0418">Kinase</keyword>
<dbReference type="Proteomes" id="UP000240621">
    <property type="component" value="Unassembled WGS sequence"/>
</dbReference>
<dbReference type="EC" id="2.7.13.3" evidence="2"/>
<feature type="transmembrane region" description="Helical" evidence="7">
    <location>
        <begin position="36"/>
        <end position="58"/>
    </location>
</feature>
<dbReference type="AlphaFoldDB" id="A0A2P8CHF4"/>
<dbReference type="EMBL" id="PYGC01000002">
    <property type="protein sequence ID" value="PSK84408.1"/>
    <property type="molecule type" value="Genomic_DNA"/>
</dbReference>
<evidence type="ECO:0000256" key="6">
    <source>
        <dbReference type="ARBA" id="ARBA00023012"/>
    </source>
</evidence>
<dbReference type="GO" id="GO:0000155">
    <property type="term" value="F:phosphorelay sensor kinase activity"/>
    <property type="evidence" value="ECO:0007669"/>
    <property type="project" value="InterPro"/>
</dbReference>
<evidence type="ECO:0000256" key="4">
    <source>
        <dbReference type="ARBA" id="ARBA00022679"/>
    </source>
</evidence>
<dbReference type="InterPro" id="IPR036890">
    <property type="entry name" value="HATPase_C_sf"/>
</dbReference>
<dbReference type="InterPro" id="IPR050351">
    <property type="entry name" value="BphY/WalK/GraS-like"/>
</dbReference>
<proteinExistence type="predicted"/>
<dbReference type="Pfam" id="PF02518">
    <property type="entry name" value="HATPase_c"/>
    <property type="match status" value="1"/>
</dbReference>
<evidence type="ECO:0000313" key="10">
    <source>
        <dbReference type="Proteomes" id="UP000240621"/>
    </source>
</evidence>
<dbReference type="CDD" id="cd00075">
    <property type="entry name" value="HATPase"/>
    <property type="match status" value="1"/>
</dbReference>
<dbReference type="GO" id="GO:0004721">
    <property type="term" value="F:phosphoprotein phosphatase activity"/>
    <property type="evidence" value="ECO:0007669"/>
    <property type="project" value="TreeGrafter"/>
</dbReference>
<evidence type="ECO:0000256" key="5">
    <source>
        <dbReference type="ARBA" id="ARBA00022777"/>
    </source>
</evidence>
<protein>
    <recommendedName>
        <fullName evidence="2">histidine kinase</fullName>
        <ecNumber evidence="2">2.7.13.3</ecNumber>
    </recommendedName>
</protein>
<dbReference type="GO" id="GO:0005886">
    <property type="term" value="C:plasma membrane"/>
    <property type="evidence" value="ECO:0007669"/>
    <property type="project" value="TreeGrafter"/>
</dbReference>
<dbReference type="PRINTS" id="PR00344">
    <property type="entry name" value="BCTRLSENSOR"/>
</dbReference>
<name>A0A2P8CHF4_9BACT</name>
<keyword evidence="7" id="KW-0812">Transmembrane</keyword>
<evidence type="ECO:0000256" key="7">
    <source>
        <dbReference type="SAM" id="Phobius"/>
    </source>
</evidence>
<dbReference type="PROSITE" id="PS50109">
    <property type="entry name" value="HIS_KIN"/>
    <property type="match status" value="1"/>
</dbReference>
<keyword evidence="7" id="KW-1133">Transmembrane helix</keyword>
<dbReference type="PANTHER" id="PTHR45453">
    <property type="entry name" value="PHOSPHATE REGULON SENSOR PROTEIN PHOR"/>
    <property type="match status" value="1"/>
</dbReference>
<dbReference type="RefSeq" id="WP_106541007.1">
    <property type="nucleotide sequence ID" value="NZ_BLAU01000001.1"/>
</dbReference>
<evidence type="ECO:0000256" key="2">
    <source>
        <dbReference type="ARBA" id="ARBA00012438"/>
    </source>
</evidence>
<accession>A0A2P8CHF4</accession>